<gene>
    <name evidence="6" type="ORF">JMJ56_30785</name>
</gene>
<dbReference type="InterPro" id="IPR036388">
    <property type="entry name" value="WH-like_DNA-bd_sf"/>
</dbReference>
<dbReference type="SUPFAM" id="SSF46785">
    <property type="entry name" value="Winged helix' DNA-binding domain"/>
    <property type="match status" value="1"/>
</dbReference>
<evidence type="ECO:0000256" key="3">
    <source>
        <dbReference type="ARBA" id="ARBA00022691"/>
    </source>
</evidence>
<evidence type="ECO:0000256" key="2">
    <source>
        <dbReference type="ARBA" id="ARBA00022679"/>
    </source>
</evidence>
<evidence type="ECO:0000256" key="1">
    <source>
        <dbReference type="ARBA" id="ARBA00022603"/>
    </source>
</evidence>
<keyword evidence="2" id="KW-0808">Transferase</keyword>
<dbReference type="PROSITE" id="PS51683">
    <property type="entry name" value="SAM_OMT_II"/>
    <property type="match status" value="1"/>
</dbReference>
<dbReference type="InterPro" id="IPR029063">
    <property type="entry name" value="SAM-dependent_MTases_sf"/>
</dbReference>
<dbReference type="InterPro" id="IPR016461">
    <property type="entry name" value="COMT-like"/>
</dbReference>
<dbReference type="Gene3D" id="1.10.287.1350">
    <property type="match status" value="1"/>
</dbReference>
<comment type="caution">
    <text evidence="6">The sequence shown here is derived from an EMBL/GenBank/DDBJ whole genome shotgun (WGS) entry which is preliminary data.</text>
</comment>
<dbReference type="PANTHER" id="PTHR43712:SF2">
    <property type="entry name" value="O-METHYLTRANSFERASE CICE"/>
    <property type="match status" value="1"/>
</dbReference>
<evidence type="ECO:0000259" key="5">
    <source>
        <dbReference type="Pfam" id="PF08100"/>
    </source>
</evidence>
<dbReference type="Pfam" id="PF00891">
    <property type="entry name" value="Methyltransf_2"/>
    <property type="match status" value="1"/>
</dbReference>
<keyword evidence="1" id="KW-0489">Methyltransferase</keyword>
<dbReference type="InterPro" id="IPR036390">
    <property type="entry name" value="WH_DNA-bd_sf"/>
</dbReference>
<dbReference type="InterPro" id="IPR001077">
    <property type="entry name" value="COMT_C"/>
</dbReference>
<dbReference type="EMBL" id="JAETWB010000063">
    <property type="protein sequence ID" value="MBL6082359.1"/>
    <property type="molecule type" value="Genomic_DNA"/>
</dbReference>
<dbReference type="CDD" id="cd02440">
    <property type="entry name" value="AdoMet_MTases"/>
    <property type="match status" value="1"/>
</dbReference>
<reference evidence="6 7" key="1">
    <citation type="submission" date="2021-01" db="EMBL/GenBank/DDBJ databases">
        <title>Belnapia mucosa sp. nov. and Belnapia arida sp. nov., isolated from the Tabernas Desert (Almeria, Spain).</title>
        <authorList>
            <person name="Molina-Menor E."/>
            <person name="Vidal-Verdu A."/>
            <person name="Calonge A."/>
            <person name="Satari L."/>
            <person name="Pereto J."/>
            <person name="Porcar M."/>
        </authorList>
    </citation>
    <scope>NUCLEOTIDE SEQUENCE [LARGE SCALE GENOMIC DNA]</scope>
    <source>
        <strain evidence="6 7">T18</strain>
    </source>
</reference>
<feature type="domain" description="O-methyltransferase C-terminal" evidence="4">
    <location>
        <begin position="110"/>
        <end position="317"/>
    </location>
</feature>
<name>A0ABS1UEI2_9PROT</name>
<dbReference type="Gene3D" id="1.10.10.10">
    <property type="entry name" value="Winged helix-like DNA-binding domain superfamily/Winged helix DNA-binding domain"/>
    <property type="match status" value="1"/>
</dbReference>
<evidence type="ECO:0000259" key="4">
    <source>
        <dbReference type="Pfam" id="PF00891"/>
    </source>
</evidence>
<evidence type="ECO:0000313" key="6">
    <source>
        <dbReference type="EMBL" id="MBL6082359.1"/>
    </source>
</evidence>
<evidence type="ECO:0000313" key="7">
    <source>
        <dbReference type="Proteomes" id="UP000660885"/>
    </source>
</evidence>
<organism evidence="6 7">
    <name type="scientific">Belnapia arida</name>
    <dbReference type="NCBI Taxonomy" id="2804533"/>
    <lineage>
        <taxon>Bacteria</taxon>
        <taxon>Pseudomonadati</taxon>
        <taxon>Pseudomonadota</taxon>
        <taxon>Alphaproteobacteria</taxon>
        <taxon>Acetobacterales</taxon>
        <taxon>Roseomonadaceae</taxon>
        <taxon>Belnapia</taxon>
    </lineage>
</organism>
<protein>
    <recommendedName>
        <fullName evidence="8">Methyltransferase</fullName>
    </recommendedName>
</protein>
<dbReference type="SUPFAM" id="SSF53335">
    <property type="entry name" value="S-adenosyl-L-methionine-dependent methyltransferases"/>
    <property type="match status" value="1"/>
</dbReference>
<dbReference type="PANTHER" id="PTHR43712">
    <property type="entry name" value="PUTATIVE (AFU_ORTHOLOGUE AFUA_4G14580)-RELATED"/>
    <property type="match status" value="1"/>
</dbReference>
<dbReference type="Gene3D" id="3.40.50.150">
    <property type="entry name" value="Vaccinia Virus protein VP39"/>
    <property type="match status" value="1"/>
</dbReference>
<dbReference type="Pfam" id="PF08100">
    <property type="entry name" value="Dimerisation"/>
    <property type="match status" value="1"/>
</dbReference>
<feature type="domain" description="O-methyltransferase dimerisation" evidence="5">
    <location>
        <begin position="12"/>
        <end position="86"/>
    </location>
</feature>
<sequence length="343" mass="36815">MASQTPALDLIRLVNGYQISQAIHVAASLGIADHLAAGERTSDDLAAATGSHAPTLYRLLRALAAAGVFHEGPDKRFALTSMGECLRSDAPVPVAPWATLIGRPFEWNAWAHLLHSVRTGENAFRYMHGSGNFEYLSRHPEEQVIFDGAMSAISRRLSPAVLAAYDFSLFHRVVDVGGGTGTLLADILAAHPHLRGVLFDQPHVVERARPVLEAAGVADRCEIVGGSFFEAVPEGGDAYLLKFIVHDWDDAASTAILRACRRAMEPEAKLLVLERLIGPPNEGADTKFTDLIMLVEPGGLERTPEEFESLFTATGFRLARVVPTATALNVIEGLPIEGGAAKG</sequence>
<dbReference type="Proteomes" id="UP000660885">
    <property type="component" value="Unassembled WGS sequence"/>
</dbReference>
<evidence type="ECO:0008006" key="8">
    <source>
        <dbReference type="Google" id="ProtNLM"/>
    </source>
</evidence>
<keyword evidence="7" id="KW-1185">Reference proteome</keyword>
<proteinExistence type="predicted"/>
<dbReference type="RefSeq" id="WP_202835585.1">
    <property type="nucleotide sequence ID" value="NZ_JAETWB010000063.1"/>
</dbReference>
<accession>A0ABS1UEI2</accession>
<dbReference type="InterPro" id="IPR012967">
    <property type="entry name" value="COMT_dimerisation"/>
</dbReference>
<keyword evidence="3" id="KW-0949">S-adenosyl-L-methionine</keyword>
<dbReference type="PIRSF" id="PIRSF005739">
    <property type="entry name" value="O-mtase"/>
    <property type="match status" value="1"/>
</dbReference>